<dbReference type="GO" id="GO:0042910">
    <property type="term" value="F:xenobiotic transmembrane transporter activity"/>
    <property type="evidence" value="ECO:0007669"/>
    <property type="project" value="InterPro"/>
</dbReference>
<evidence type="ECO:0000256" key="5">
    <source>
        <dbReference type="ARBA" id="ARBA00022989"/>
    </source>
</evidence>
<reference evidence="9 10" key="1">
    <citation type="submission" date="2016-10" db="EMBL/GenBank/DDBJ databases">
        <authorList>
            <person name="de Groot N.N."/>
        </authorList>
    </citation>
    <scope>NUCLEOTIDE SEQUENCE [LARGE SCALE GENOMIC DNA]</scope>
    <source>
        <strain evidence="9 10">CGMCC 1.5337</strain>
    </source>
</reference>
<dbReference type="Pfam" id="PF01554">
    <property type="entry name" value="MatE"/>
    <property type="match status" value="2"/>
</dbReference>
<feature type="transmembrane region" description="Helical" evidence="8">
    <location>
        <begin position="171"/>
        <end position="190"/>
    </location>
</feature>
<protein>
    <submittedName>
        <fullName evidence="9">Putative efflux protein, MATE family</fullName>
    </submittedName>
</protein>
<evidence type="ECO:0000256" key="6">
    <source>
        <dbReference type="ARBA" id="ARBA00023136"/>
    </source>
</evidence>
<dbReference type="NCBIfam" id="TIGR00797">
    <property type="entry name" value="matE"/>
    <property type="match status" value="1"/>
</dbReference>
<evidence type="ECO:0000313" key="9">
    <source>
        <dbReference type="EMBL" id="SEW25854.1"/>
    </source>
</evidence>
<evidence type="ECO:0000256" key="7">
    <source>
        <dbReference type="SAM" id="MobiDB-lite"/>
    </source>
</evidence>
<keyword evidence="6 8" id="KW-0472">Membrane</keyword>
<dbReference type="GO" id="GO:0015297">
    <property type="term" value="F:antiporter activity"/>
    <property type="evidence" value="ECO:0007669"/>
    <property type="project" value="InterPro"/>
</dbReference>
<keyword evidence="4 8" id="KW-0812">Transmembrane</keyword>
<feature type="transmembrane region" description="Helical" evidence="8">
    <location>
        <begin position="342"/>
        <end position="364"/>
    </location>
</feature>
<feature type="compositionally biased region" description="Low complexity" evidence="7">
    <location>
        <begin position="484"/>
        <end position="504"/>
    </location>
</feature>
<keyword evidence="10" id="KW-1185">Reference proteome</keyword>
<feature type="transmembrane region" description="Helical" evidence="8">
    <location>
        <begin position="12"/>
        <end position="34"/>
    </location>
</feature>
<feature type="transmembrane region" description="Helical" evidence="8">
    <location>
        <begin position="384"/>
        <end position="403"/>
    </location>
</feature>
<evidence type="ECO:0000313" key="10">
    <source>
        <dbReference type="Proteomes" id="UP000198518"/>
    </source>
</evidence>
<feature type="region of interest" description="Disordered" evidence="7">
    <location>
        <begin position="474"/>
        <end position="504"/>
    </location>
</feature>
<dbReference type="PIRSF" id="PIRSF006603">
    <property type="entry name" value="DinF"/>
    <property type="match status" value="1"/>
</dbReference>
<dbReference type="InterPro" id="IPR048279">
    <property type="entry name" value="MdtK-like"/>
</dbReference>
<dbReference type="AlphaFoldDB" id="A0A1I0QG12"/>
<dbReference type="EMBL" id="FOJA01000001">
    <property type="protein sequence ID" value="SEW25854.1"/>
    <property type="molecule type" value="Genomic_DNA"/>
</dbReference>
<sequence length="504" mass="52571">MSQRDVDLTGGGLLKPLLVLSLPIVASQLMQVAYNLADTFWVGQLGQAPVSALSYSWPIVFLVISVAGGFSVAGTTLVAQNKGAGNDDRVNHVAGQTIAFVVLTSAVLSVVGWLLAPLLVELIGAAPGSREYVLAVEYTRTILLGVFFVFGFFMFQALLRGWGDTTTPMYLMLFGVVLNVVADPFLVLGFHDNLVFEVLGLQGLQNSLYAATGFAGFGVQGAAIATVASRGVAALVGMALLFSGRLGIQLTVDDLRLKLATVRKIVRIGLPASIDQSTRALGITVLTAIVAIAGDDAVAAFGIGNRLNSLVFLPAIGLAQGTATVVGQNLGADQAERAERAVYYAAGLIAVVLAGVAAVAFTFAEPIVAVFIPGEPDVIAIGAQYLYIVAPSFLFLGVYRVTASAFRGSGNTRTAMVFTILSLWVFRVPPAYILLTYFDMGAAGVFWATALSNVATAVVALAWFTRGTWKERVVDDDDPGAGPGPAAGIEDPEAAGADGEVTDD</sequence>
<dbReference type="RefSeq" id="WP_089669852.1">
    <property type="nucleotide sequence ID" value="NZ_FOJA01000001.1"/>
</dbReference>
<dbReference type="InterPro" id="IPR002528">
    <property type="entry name" value="MATE_fam"/>
</dbReference>
<dbReference type="PANTHER" id="PTHR43549:SF2">
    <property type="entry name" value="MULTIDRUG RESISTANCE PROTEIN NORM-RELATED"/>
    <property type="match status" value="1"/>
</dbReference>
<feature type="transmembrane region" description="Helical" evidence="8">
    <location>
        <begin position="54"/>
        <end position="78"/>
    </location>
</feature>
<feature type="transmembrane region" description="Helical" evidence="8">
    <location>
        <begin position="140"/>
        <end position="159"/>
    </location>
</feature>
<comment type="subcellular location">
    <subcellularLocation>
        <location evidence="1">Cell membrane</location>
        <topology evidence="1">Multi-pass membrane protein</topology>
    </subcellularLocation>
</comment>
<evidence type="ECO:0000256" key="8">
    <source>
        <dbReference type="SAM" id="Phobius"/>
    </source>
</evidence>
<gene>
    <name evidence="9" type="ORF">SAMN04487945_2563</name>
</gene>
<feature type="transmembrane region" description="Helical" evidence="8">
    <location>
        <begin position="415"/>
        <end position="438"/>
    </location>
</feature>
<feature type="transmembrane region" description="Helical" evidence="8">
    <location>
        <begin position="98"/>
        <end position="120"/>
    </location>
</feature>
<proteinExistence type="predicted"/>
<dbReference type="STRING" id="355548.SAMN04487945_2563"/>
<dbReference type="CDD" id="cd13142">
    <property type="entry name" value="MATE_like_12"/>
    <property type="match status" value="1"/>
</dbReference>
<feature type="transmembrane region" description="Helical" evidence="8">
    <location>
        <begin position="210"/>
        <end position="242"/>
    </location>
</feature>
<evidence type="ECO:0000256" key="1">
    <source>
        <dbReference type="ARBA" id="ARBA00004651"/>
    </source>
</evidence>
<keyword evidence="2" id="KW-0813">Transport</keyword>
<evidence type="ECO:0000256" key="4">
    <source>
        <dbReference type="ARBA" id="ARBA00022692"/>
    </source>
</evidence>
<dbReference type="OrthoDB" id="214119at2157"/>
<evidence type="ECO:0000256" key="3">
    <source>
        <dbReference type="ARBA" id="ARBA00022475"/>
    </source>
</evidence>
<keyword evidence="5 8" id="KW-1133">Transmembrane helix</keyword>
<dbReference type="InterPro" id="IPR052031">
    <property type="entry name" value="Membrane_Transporter-Flippase"/>
</dbReference>
<dbReference type="PANTHER" id="PTHR43549">
    <property type="entry name" value="MULTIDRUG RESISTANCE PROTEIN YPNP-RELATED"/>
    <property type="match status" value="1"/>
</dbReference>
<accession>A0A1I0QG12</accession>
<organism evidence="9 10">
    <name type="scientific">Halobacterium jilantaiense</name>
    <dbReference type="NCBI Taxonomy" id="355548"/>
    <lineage>
        <taxon>Archaea</taxon>
        <taxon>Methanobacteriati</taxon>
        <taxon>Methanobacteriota</taxon>
        <taxon>Stenosarchaea group</taxon>
        <taxon>Halobacteria</taxon>
        <taxon>Halobacteriales</taxon>
        <taxon>Halobacteriaceae</taxon>
        <taxon>Halobacterium</taxon>
    </lineage>
</organism>
<dbReference type="GO" id="GO:0005886">
    <property type="term" value="C:plasma membrane"/>
    <property type="evidence" value="ECO:0007669"/>
    <property type="project" value="UniProtKB-SubCell"/>
</dbReference>
<name>A0A1I0QG12_9EURY</name>
<feature type="transmembrane region" description="Helical" evidence="8">
    <location>
        <begin position="444"/>
        <end position="464"/>
    </location>
</feature>
<evidence type="ECO:0000256" key="2">
    <source>
        <dbReference type="ARBA" id="ARBA00022448"/>
    </source>
</evidence>
<keyword evidence="3" id="KW-1003">Cell membrane</keyword>
<dbReference type="Proteomes" id="UP000198518">
    <property type="component" value="Unassembled WGS sequence"/>
</dbReference>